<evidence type="ECO:0000313" key="2">
    <source>
        <dbReference type="Proteomes" id="UP001157418"/>
    </source>
</evidence>
<keyword evidence="2" id="KW-1185">Reference proteome</keyword>
<sequence length="74" mass="8298">MGEEMFVERESFSVISRRHFCYGGEVLVFDSSEFVEGSVNVNHSICVLIFSSGCELSSLCFQSFTDIAIFKGKQ</sequence>
<gene>
    <name evidence="1" type="ORF">LVIROSA_LOCUS36746</name>
</gene>
<evidence type="ECO:0000313" key="1">
    <source>
        <dbReference type="EMBL" id="CAH1451385.1"/>
    </source>
</evidence>
<reference evidence="1 2" key="1">
    <citation type="submission" date="2022-01" db="EMBL/GenBank/DDBJ databases">
        <authorList>
            <person name="Xiong W."/>
            <person name="Schranz E."/>
        </authorList>
    </citation>
    <scope>NUCLEOTIDE SEQUENCE [LARGE SCALE GENOMIC DNA]</scope>
</reference>
<name>A0AAU9PLW9_9ASTR</name>
<protein>
    <submittedName>
        <fullName evidence="1">Uncharacterized protein</fullName>
    </submittedName>
</protein>
<dbReference type="Proteomes" id="UP001157418">
    <property type="component" value="Unassembled WGS sequence"/>
</dbReference>
<comment type="caution">
    <text evidence="1">The sequence shown here is derived from an EMBL/GenBank/DDBJ whole genome shotgun (WGS) entry which is preliminary data.</text>
</comment>
<accession>A0AAU9PLW9</accession>
<organism evidence="1 2">
    <name type="scientific">Lactuca virosa</name>
    <dbReference type="NCBI Taxonomy" id="75947"/>
    <lineage>
        <taxon>Eukaryota</taxon>
        <taxon>Viridiplantae</taxon>
        <taxon>Streptophyta</taxon>
        <taxon>Embryophyta</taxon>
        <taxon>Tracheophyta</taxon>
        <taxon>Spermatophyta</taxon>
        <taxon>Magnoliopsida</taxon>
        <taxon>eudicotyledons</taxon>
        <taxon>Gunneridae</taxon>
        <taxon>Pentapetalae</taxon>
        <taxon>asterids</taxon>
        <taxon>campanulids</taxon>
        <taxon>Asterales</taxon>
        <taxon>Asteraceae</taxon>
        <taxon>Cichorioideae</taxon>
        <taxon>Cichorieae</taxon>
        <taxon>Lactucinae</taxon>
        <taxon>Lactuca</taxon>
    </lineage>
</organism>
<dbReference type="EMBL" id="CAKMRJ010005745">
    <property type="protein sequence ID" value="CAH1451385.1"/>
    <property type="molecule type" value="Genomic_DNA"/>
</dbReference>
<proteinExistence type="predicted"/>
<dbReference type="AlphaFoldDB" id="A0AAU9PLW9"/>